<dbReference type="Pfam" id="PF04773">
    <property type="entry name" value="FecR"/>
    <property type="match status" value="1"/>
</dbReference>
<dbReference type="Proteomes" id="UP000533637">
    <property type="component" value="Unassembled WGS sequence"/>
</dbReference>
<evidence type="ECO:0000259" key="1">
    <source>
        <dbReference type="Pfam" id="PF04773"/>
    </source>
</evidence>
<evidence type="ECO:0000259" key="2">
    <source>
        <dbReference type="Pfam" id="PF16344"/>
    </source>
</evidence>
<name>A0ABR6KGD4_9BACT</name>
<evidence type="ECO:0000313" key="3">
    <source>
        <dbReference type="EMBL" id="MBB4620486.1"/>
    </source>
</evidence>
<evidence type="ECO:0000313" key="4">
    <source>
        <dbReference type="Proteomes" id="UP000533637"/>
    </source>
</evidence>
<feature type="domain" description="FecR protein" evidence="1">
    <location>
        <begin position="104"/>
        <end position="199"/>
    </location>
</feature>
<dbReference type="Gene3D" id="3.55.50.30">
    <property type="match status" value="1"/>
</dbReference>
<dbReference type="EMBL" id="JACHOC010000001">
    <property type="protein sequence ID" value="MBB4620486.1"/>
    <property type="molecule type" value="Genomic_DNA"/>
</dbReference>
<dbReference type="RefSeq" id="WP_183668573.1">
    <property type="nucleotide sequence ID" value="NZ_BMPB01000010.1"/>
</dbReference>
<dbReference type="InterPro" id="IPR006860">
    <property type="entry name" value="FecR"/>
</dbReference>
<organism evidence="3 4">
    <name type="scientific">Parabacteroides faecis</name>
    <dbReference type="NCBI Taxonomy" id="1217282"/>
    <lineage>
        <taxon>Bacteria</taxon>
        <taxon>Pseudomonadati</taxon>
        <taxon>Bacteroidota</taxon>
        <taxon>Bacteroidia</taxon>
        <taxon>Bacteroidales</taxon>
        <taxon>Tannerellaceae</taxon>
        <taxon>Parabacteroides</taxon>
    </lineage>
</organism>
<feature type="domain" description="Protein FecR C-terminal" evidence="2">
    <location>
        <begin position="243"/>
        <end position="311"/>
    </location>
</feature>
<dbReference type="PIRSF" id="PIRSF018266">
    <property type="entry name" value="FecR"/>
    <property type="match status" value="1"/>
</dbReference>
<dbReference type="Gene3D" id="2.60.120.1440">
    <property type="match status" value="1"/>
</dbReference>
<protein>
    <submittedName>
        <fullName evidence="3">Ferric-dicitrate binding protein FerR (Iron transport regulator)</fullName>
    </submittedName>
</protein>
<dbReference type="PANTHER" id="PTHR30273">
    <property type="entry name" value="PERIPLASMIC SIGNAL SENSOR AND SIGMA FACTOR ACTIVATOR FECR-RELATED"/>
    <property type="match status" value="1"/>
</dbReference>
<proteinExistence type="predicted"/>
<gene>
    <name evidence="3" type="ORF">GGQ57_000360</name>
</gene>
<reference evidence="3 4" key="1">
    <citation type="submission" date="2020-08" db="EMBL/GenBank/DDBJ databases">
        <title>Genomic Encyclopedia of Type Strains, Phase IV (KMG-IV): sequencing the most valuable type-strain genomes for metagenomic binning, comparative biology and taxonomic classification.</title>
        <authorList>
            <person name="Goeker M."/>
        </authorList>
    </citation>
    <scope>NUCLEOTIDE SEQUENCE [LARGE SCALE GENOMIC DNA]</scope>
    <source>
        <strain evidence="3 4">DSM 102983</strain>
    </source>
</reference>
<dbReference type="InterPro" id="IPR032508">
    <property type="entry name" value="FecR_C"/>
</dbReference>
<sequence>MNKETLYKFFEGNASFEEEVAVKQWMEESIENRQSFLKERKLFDAMLLLGNEKVIKAGKKRYSINLSSLRTELIKIAAVIAITLGGSYLYHQYSFEKELMATNTISVPAGQRINMTLTDGTNVWLNARTSLTYPVKFSKKNRQVILDGEAYFEVAKDKTKPFIVQTNKYNVEVLGTKFDVNAYSETGEFETTLMSGSVRVASTSDPAQNLTLKPNNKVYLQDGELHVSVVDDFNPYRWKEGLICFKNESFTSIMKDFEKYYGLTIQVRNKEVLKYVYTGKFRQTDGIDYALRVLQKDIKFSYQRDDENQIIYIE</sequence>
<dbReference type="Pfam" id="PF16344">
    <property type="entry name" value="FecR_C"/>
    <property type="match status" value="1"/>
</dbReference>
<keyword evidence="4" id="KW-1185">Reference proteome</keyword>
<accession>A0ABR6KGD4</accession>
<dbReference type="InterPro" id="IPR012373">
    <property type="entry name" value="Ferrdict_sens_TM"/>
</dbReference>
<comment type="caution">
    <text evidence="3">The sequence shown here is derived from an EMBL/GenBank/DDBJ whole genome shotgun (WGS) entry which is preliminary data.</text>
</comment>
<dbReference type="PANTHER" id="PTHR30273:SF2">
    <property type="entry name" value="PROTEIN FECR"/>
    <property type="match status" value="1"/>
</dbReference>